<evidence type="ECO:0000256" key="5">
    <source>
        <dbReference type="ARBA" id="ARBA00023136"/>
    </source>
</evidence>
<feature type="transmembrane region" description="Helical" evidence="6">
    <location>
        <begin position="402"/>
        <end position="420"/>
    </location>
</feature>
<name>A0ABN6Z765_9FIRM</name>
<keyword evidence="4 6" id="KW-1133">Transmembrane helix</keyword>
<feature type="transmembrane region" description="Helical" evidence="6">
    <location>
        <begin position="275"/>
        <end position="300"/>
    </location>
</feature>
<dbReference type="EMBL" id="AP027742">
    <property type="protein sequence ID" value="BDZ78452.1"/>
    <property type="molecule type" value="Genomic_DNA"/>
</dbReference>
<evidence type="ECO:0000256" key="6">
    <source>
        <dbReference type="SAM" id="Phobius"/>
    </source>
</evidence>
<dbReference type="Proteomes" id="UP001305815">
    <property type="component" value="Chromosome"/>
</dbReference>
<protein>
    <submittedName>
        <fullName evidence="7">Membrane protein</fullName>
    </submittedName>
</protein>
<comment type="subcellular location">
    <subcellularLocation>
        <location evidence="1">Membrane</location>
        <topology evidence="1">Multi-pass membrane protein</topology>
    </subcellularLocation>
</comment>
<feature type="transmembrane region" description="Helical" evidence="6">
    <location>
        <begin position="186"/>
        <end position="209"/>
    </location>
</feature>
<evidence type="ECO:0000313" key="8">
    <source>
        <dbReference type="Proteomes" id="UP001305815"/>
    </source>
</evidence>
<organism evidence="7 8">
    <name type="scientific">Claveliimonas bilis</name>
    <dbReference type="NCBI Taxonomy" id="3028070"/>
    <lineage>
        <taxon>Bacteria</taxon>
        <taxon>Bacillati</taxon>
        <taxon>Bacillota</taxon>
        <taxon>Clostridia</taxon>
        <taxon>Lachnospirales</taxon>
        <taxon>Lachnospiraceae</taxon>
        <taxon>Claveliimonas</taxon>
    </lineage>
</organism>
<dbReference type="InterPro" id="IPR004813">
    <property type="entry name" value="OPT"/>
</dbReference>
<evidence type="ECO:0000256" key="2">
    <source>
        <dbReference type="ARBA" id="ARBA00022448"/>
    </source>
</evidence>
<evidence type="ECO:0000256" key="3">
    <source>
        <dbReference type="ARBA" id="ARBA00022692"/>
    </source>
</evidence>
<dbReference type="Pfam" id="PF03169">
    <property type="entry name" value="OPT"/>
    <property type="match status" value="2"/>
</dbReference>
<dbReference type="RefSeq" id="WP_316265507.1">
    <property type="nucleotide sequence ID" value="NZ_AP027742.1"/>
</dbReference>
<evidence type="ECO:0000313" key="7">
    <source>
        <dbReference type="EMBL" id="BDZ78452.1"/>
    </source>
</evidence>
<gene>
    <name evidence="7" type="ORF">Lac1_26350</name>
</gene>
<evidence type="ECO:0000256" key="4">
    <source>
        <dbReference type="ARBA" id="ARBA00022989"/>
    </source>
</evidence>
<proteinExistence type="predicted"/>
<evidence type="ECO:0000256" key="1">
    <source>
        <dbReference type="ARBA" id="ARBA00004141"/>
    </source>
</evidence>
<accession>A0ABN6Z765</accession>
<sequence length="530" mass="55884">MQDNQKSKAADTFEKIRCSEPMTIIFGSVLAVLSGIICMQIMGKVGVSANTSILGAIFAMLVARIPMTVFGKFKSVERQNYIQTIVSGAGFSAANCAFVTVAILFVMGEFDAILPMALGCIFGTLISVYTVGALFDSPLFPAKEAWAPGVATAEVLEAGDEGGDKAKRVIQGIVVGILGSIVKLPVGAVGIVFIANIVSMLALGIGLLIRGYCAPLTGFDLGATSIPQGFMVGAGIIALIQSVVSIYQGSAKRAKKSEGDDVEEGLTVSAGKTKWTLIIALLTHLAGGVFVGVICGIFTGMSAGEMALWVLWTAFASVASMIIIGKAAMYSGWFPGFAVTTIFMTIGVVMGFHPLAVAVLTGYISSVGPCFADMGYDLKTGWLIRGKAKNPEYELYGRKQQVWIEMLGALIGIIVVIFFADMTLKDGLIPATSTVFATTAEMGSDMALMKELAIWAIPGAIIQIIGRKYMFGVLLATGLLINNPIYGIGVVVAVIIRKIIGDEFMNCRDAGLIAGDGLYSFFSSLIKMFI</sequence>
<feature type="transmembrane region" description="Helical" evidence="6">
    <location>
        <begin position="85"/>
        <end position="107"/>
    </location>
</feature>
<feature type="transmembrane region" description="Helical" evidence="6">
    <location>
        <begin position="229"/>
        <end position="247"/>
    </location>
</feature>
<feature type="transmembrane region" description="Helical" evidence="6">
    <location>
        <begin position="113"/>
        <end position="135"/>
    </location>
</feature>
<keyword evidence="3 6" id="KW-0812">Transmembrane</keyword>
<feature type="transmembrane region" description="Helical" evidence="6">
    <location>
        <begin position="54"/>
        <end position="73"/>
    </location>
</feature>
<keyword evidence="2" id="KW-0813">Transport</keyword>
<keyword evidence="8" id="KW-1185">Reference proteome</keyword>
<feature type="transmembrane region" description="Helical" evidence="6">
    <location>
        <begin position="21"/>
        <end position="42"/>
    </location>
</feature>
<feature type="transmembrane region" description="Helical" evidence="6">
    <location>
        <begin position="337"/>
        <end position="364"/>
    </location>
</feature>
<feature type="transmembrane region" description="Helical" evidence="6">
    <location>
        <begin position="471"/>
        <end position="496"/>
    </location>
</feature>
<keyword evidence="5 6" id="KW-0472">Membrane</keyword>
<reference evidence="8" key="1">
    <citation type="journal article" date="2023" name="Int. J. Syst. Evol. Microbiol.">
        <title>Claveliimonas bilis gen. nov., sp. nov., deoxycholic acid-producing bacteria isolated from human faeces, and reclassification of Sellimonas monacensis Zenner et al. 2021 as Claveliimonas monacensis comb. nov.</title>
        <authorList>
            <person name="Hisatomi A."/>
            <person name="Kastawa N.W.E.P.G."/>
            <person name="Song I."/>
            <person name="Ohkuma M."/>
            <person name="Fukiya S."/>
            <person name="Sakamoto M."/>
        </authorList>
    </citation>
    <scope>NUCLEOTIDE SEQUENCE [LARGE SCALE GENOMIC DNA]</scope>
    <source>
        <strain evidence="8">12BBH14</strain>
    </source>
</reference>
<feature type="transmembrane region" description="Helical" evidence="6">
    <location>
        <begin position="306"/>
        <end position="325"/>
    </location>
</feature>